<dbReference type="Proteomes" id="UP000535509">
    <property type="component" value="Unassembled WGS sequence"/>
</dbReference>
<keyword evidence="6" id="KW-1185">Reference proteome</keyword>
<evidence type="ECO:0000313" key="7">
    <source>
        <dbReference type="Proteomes" id="UP000557842"/>
    </source>
</evidence>
<dbReference type="Pfam" id="PF11738">
    <property type="entry name" value="DUF3298"/>
    <property type="match status" value="1"/>
</dbReference>
<evidence type="ECO:0000259" key="1">
    <source>
        <dbReference type="Pfam" id="PF11738"/>
    </source>
</evidence>
<dbReference type="Proteomes" id="UP000557842">
    <property type="component" value="Unassembled WGS sequence"/>
</dbReference>
<dbReference type="RefSeq" id="WP_011731923.1">
    <property type="nucleotide sequence ID" value="NZ_AABUZP020000005.1"/>
</dbReference>
<evidence type="ECO:0000313" key="6">
    <source>
        <dbReference type="Proteomes" id="UP000535509"/>
    </source>
</evidence>
<dbReference type="InterPro" id="IPR037126">
    <property type="entry name" value="PdaC/RsiV-like_sf"/>
</dbReference>
<reference evidence="4 7" key="1">
    <citation type="submission" date="2018-05" db="EMBL/GenBank/DDBJ databases">
        <authorList>
            <consortium name="PulseNet: The National Subtyping Network for Foodborne Disease Surveillance"/>
            <person name="Tarr C.L."/>
            <person name="Trees E."/>
            <person name="Katz L.S."/>
            <person name="Carleton-Romer H.A."/>
            <person name="Stroika S."/>
            <person name="Kucerova Z."/>
            <person name="Roache K.F."/>
            <person name="Sabol A.L."/>
            <person name="Besser J."/>
            <person name="Gerner-Smidt P."/>
        </authorList>
    </citation>
    <scope>NUCLEOTIDE SEQUENCE</scope>
    <source>
        <strain evidence="4">2014D-0197</strain>
        <strain evidence="2 7">2016D-0221</strain>
        <strain evidence="5">D4313</strain>
        <strain evidence="3 6">PNUSAC001503</strain>
    </source>
</reference>
<dbReference type="EMBL" id="AABTCC010000025">
    <property type="protein sequence ID" value="EAI8859696.1"/>
    <property type="molecule type" value="Genomic_DNA"/>
</dbReference>
<evidence type="ECO:0000313" key="4">
    <source>
        <dbReference type="EMBL" id="EAK0452196.1"/>
    </source>
</evidence>
<organism evidence="4">
    <name type="scientific">Campylobacter fetus</name>
    <dbReference type="NCBI Taxonomy" id="196"/>
    <lineage>
        <taxon>Bacteria</taxon>
        <taxon>Pseudomonadati</taxon>
        <taxon>Campylobacterota</taxon>
        <taxon>Epsilonproteobacteria</taxon>
        <taxon>Campylobacterales</taxon>
        <taxon>Campylobacteraceae</taxon>
        <taxon>Campylobacter</taxon>
    </lineage>
</organism>
<dbReference type="InterPro" id="IPR021729">
    <property type="entry name" value="DUF3298"/>
</dbReference>
<evidence type="ECO:0000313" key="2">
    <source>
        <dbReference type="EMBL" id="EAI5408138.1"/>
    </source>
</evidence>
<dbReference type="EMBL" id="AACCXK010000001">
    <property type="protein sequence ID" value="EAK0452196.1"/>
    <property type="molecule type" value="Genomic_DNA"/>
</dbReference>
<dbReference type="AlphaFoldDB" id="A0A5L4IY29"/>
<protein>
    <submittedName>
        <fullName evidence="4">DUF3298 domain-containing protein</fullName>
    </submittedName>
</protein>
<dbReference type="EMBL" id="AACCXM010000001">
    <property type="protein sequence ID" value="EAK0468307.1"/>
    <property type="molecule type" value="Genomic_DNA"/>
</dbReference>
<sequence length="284" mass="32853">MRLLLLLSVMFGLIFGVNFNGEFIYAANKNYQIYIHDFGINGLVKGCGDDNDDEKIDLNSYIFYVGNKKYYGKKEGREIHFAPIAVVSYNDSNVTVKMLLKKTDIPIIKKMDIDAISYYDENTCYIKSEFRTDKDTNETELSAQKQANFSSLSYIIYLDENITTYQTFVSNFNGVHPTFHIINRVVDANASAFDIRSVYDLNKTELIEKLKNRLLTKFKIDNNITNDDDAKAEFFDFDAIEFNDNFAITKNEISFYYSQCELLPCINDGISVSFDFKELENYKK</sequence>
<name>A0A5L4IY29_CAMFE</name>
<comment type="caution">
    <text evidence="4">The sequence shown here is derived from an EMBL/GenBank/DDBJ whole genome shotgun (WGS) entry which is preliminary data.</text>
</comment>
<evidence type="ECO:0000313" key="5">
    <source>
        <dbReference type="EMBL" id="EAK0468307.1"/>
    </source>
</evidence>
<dbReference type="EMBL" id="AABQDW010000008">
    <property type="protein sequence ID" value="EAI5408138.1"/>
    <property type="molecule type" value="Genomic_DNA"/>
</dbReference>
<gene>
    <name evidence="4" type="ORF">AAH17_00760</name>
    <name evidence="5" type="ORF">AAH24_02820</name>
    <name evidence="2" type="ORF">BVH53_05420</name>
    <name evidence="3" type="ORF">CX802_07645</name>
</gene>
<proteinExistence type="predicted"/>
<accession>A0A5L4IY29</accession>
<dbReference type="GeneID" id="61064548"/>
<feature type="domain" description="DUF3298" evidence="1">
    <location>
        <begin position="205"/>
        <end position="264"/>
    </location>
</feature>
<evidence type="ECO:0000313" key="3">
    <source>
        <dbReference type="EMBL" id="EAI8859696.1"/>
    </source>
</evidence>
<dbReference type="Gene3D" id="3.90.640.20">
    <property type="entry name" value="Heat-shock cognate protein, ATPase"/>
    <property type="match status" value="1"/>
</dbReference>